<gene>
    <name evidence="2" type="ORF">FRACYDRAFT_234800</name>
</gene>
<feature type="region of interest" description="Disordered" evidence="1">
    <location>
        <begin position="413"/>
        <end position="441"/>
    </location>
</feature>
<feature type="compositionally biased region" description="Low complexity" evidence="1">
    <location>
        <begin position="111"/>
        <end position="141"/>
    </location>
</feature>
<feature type="region of interest" description="Disordered" evidence="1">
    <location>
        <begin position="44"/>
        <end position="75"/>
    </location>
</feature>
<feature type="region of interest" description="Disordered" evidence="1">
    <location>
        <begin position="804"/>
        <end position="857"/>
    </location>
</feature>
<dbReference type="AlphaFoldDB" id="A0A1E7FTN4"/>
<dbReference type="PANTHER" id="PTHR35213:SF3">
    <property type="entry name" value="MYB-LIKE DOMAIN-CONTAINING PROTEIN"/>
    <property type="match status" value="1"/>
</dbReference>
<feature type="region of interest" description="Disordered" evidence="1">
    <location>
        <begin position="92"/>
        <end position="141"/>
    </location>
</feature>
<feature type="compositionally biased region" description="Low complexity" evidence="1">
    <location>
        <begin position="413"/>
        <end position="425"/>
    </location>
</feature>
<protein>
    <submittedName>
        <fullName evidence="2">Uncharacterized protein</fullName>
    </submittedName>
</protein>
<feature type="compositionally biased region" description="Low complexity" evidence="1">
    <location>
        <begin position="49"/>
        <end position="58"/>
    </location>
</feature>
<feature type="compositionally biased region" description="Polar residues" evidence="1">
    <location>
        <begin position="648"/>
        <end position="667"/>
    </location>
</feature>
<dbReference type="EMBL" id="KV784354">
    <property type="protein sequence ID" value="OEU21173.1"/>
    <property type="molecule type" value="Genomic_DNA"/>
</dbReference>
<accession>A0A1E7FTN4</accession>
<sequence>MATNETEDTATTTMTTTAAAPCPCPVIPKSAMEIAAIIASTKITPMGHQQQQQQQQQQRSFPPHPSIAPGTAPVPTFILVAPPPASAAIALSLSQSQSQPLSKSKSHPEKQQQQQPMQRRPFTSQPQIQQSTTQKISPPITVTTATTVTAITPTVPTNKPIINTTNNSNSDNKKKNDAFVLRSGKWTPEEEIYANILIEFFEAGEVDEFEHHLNIHNHNNNNKVGEQQQQQSQTHLKTTITNGMTLRSYLSRKLFCSPMRISKKFAGKGIGKRVYMSQNPSNLFHHQHFPHFSPNITGLTYNNNNNNNSTTITSGVGVGGTTSSYKRREKIHPALLKAASTPYVVPTAAVEAVGGAVAAASLPTALLTQRQQEQQQNMNHIRSNKPNLLINTTTTSSAVPQLNQYHFHIQSLSGLGQQQQQEQSQAAKGAPPSSTTLLLTSSSTDIPGVASFSPFLNNSQQRLKEAYFSSVSGNKSTNPSNSVSTAAATATVWPNNQMHQQHSIIDTKINPLHIKSAVPQTCSSKFAGMPRSNNSFDMNQMKNTSATKLQANIPNFLSGFDNVLPNNKHNPEQNNATAAAVADLHVSAQYSPAYRTSKSFDDFHRYLGEGLSPAVAPPPRFPILPQSSPHDTSNNPRPAIPSIDSSEEASMSNLQMRPRGQQHNTDICGNRKKTTKTVSCLPVVEGRSDGTLLSEAYAEAVARDSIGQPSTAPARSTLDKDDAFKADSYSIFVPESMMAIAQHHPTYAKEEKDQELHYQDHDKHHDGTEFPLEGMTFEDFGTLGSSTNDIMLKPYANDISERAAVVSERSDCPSEDPTSGSGGGTSDESDGTQSEGSSRGIKKARLSEQSRTWGMTF</sequence>
<feature type="region of interest" description="Disordered" evidence="1">
    <location>
        <begin position="617"/>
        <end position="670"/>
    </location>
</feature>
<name>A0A1E7FTN4_9STRA</name>
<feature type="compositionally biased region" description="Polar residues" evidence="1">
    <location>
        <begin position="847"/>
        <end position="857"/>
    </location>
</feature>
<feature type="region of interest" description="Disordered" evidence="1">
    <location>
        <begin position="750"/>
        <end position="769"/>
    </location>
</feature>
<dbReference type="Proteomes" id="UP000095751">
    <property type="component" value="Unassembled WGS sequence"/>
</dbReference>
<feature type="region of interest" description="Disordered" evidence="1">
    <location>
        <begin position="155"/>
        <end position="174"/>
    </location>
</feature>
<feature type="compositionally biased region" description="Low complexity" evidence="1">
    <location>
        <begin position="155"/>
        <end position="170"/>
    </location>
</feature>
<feature type="compositionally biased region" description="Basic and acidic residues" evidence="1">
    <location>
        <begin position="750"/>
        <end position="768"/>
    </location>
</feature>
<dbReference type="InParanoid" id="A0A1E7FTN4"/>
<dbReference type="KEGG" id="fcy:FRACYDRAFT_234800"/>
<feature type="compositionally biased region" description="Low complexity" evidence="1">
    <location>
        <begin position="92"/>
        <end position="103"/>
    </location>
</feature>
<feature type="compositionally biased region" description="Polar residues" evidence="1">
    <location>
        <begin position="625"/>
        <end position="636"/>
    </location>
</feature>
<evidence type="ECO:0000256" key="1">
    <source>
        <dbReference type="SAM" id="MobiDB-lite"/>
    </source>
</evidence>
<keyword evidence="3" id="KW-1185">Reference proteome</keyword>
<evidence type="ECO:0000313" key="3">
    <source>
        <dbReference type="Proteomes" id="UP000095751"/>
    </source>
</evidence>
<evidence type="ECO:0000313" key="2">
    <source>
        <dbReference type="EMBL" id="OEU21173.1"/>
    </source>
</evidence>
<reference evidence="2 3" key="1">
    <citation type="submission" date="2016-09" db="EMBL/GenBank/DDBJ databases">
        <title>Extensive genetic diversity and differential bi-allelic expression allows diatom success in the polar Southern Ocean.</title>
        <authorList>
            <consortium name="DOE Joint Genome Institute"/>
            <person name="Mock T."/>
            <person name="Otillar R.P."/>
            <person name="Strauss J."/>
            <person name="Dupont C."/>
            <person name="Frickenhaus S."/>
            <person name="Maumus F."/>
            <person name="Mcmullan M."/>
            <person name="Sanges R."/>
            <person name="Schmutz J."/>
            <person name="Toseland A."/>
            <person name="Valas R."/>
            <person name="Veluchamy A."/>
            <person name="Ward B.J."/>
            <person name="Allen A."/>
            <person name="Barry K."/>
            <person name="Falciatore A."/>
            <person name="Ferrante M."/>
            <person name="Fortunato A.E."/>
            <person name="Gloeckner G."/>
            <person name="Gruber A."/>
            <person name="Hipkin R."/>
            <person name="Janech M."/>
            <person name="Kroth P."/>
            <person name="Leese F."/>
            <person name="Lindquist E."/>
            <person name="Lyon B.R."/>
            <person name="Martin J."/>
            <person name="Mayer C."/>
            <person name="Parker M."/>
            <person name="Quesneville H."/>
            <person name="Raymond J."/>
            <person name="Uhlig C."/>
            <person name="Valentin K.U."/>
            <person name="Worden A.Z."/>
            <person name="Armbrust E.V."/>
            <person name="Bowler C."/>
            <person name="Green B."/>
            <person name="Moulton V."/>
            <person name="Van Oosterhout C."/>
            <person name="Grigoriev I."/>
        </authorList>
    </citation>
    <scope>NUCLEOTIDE SEQUENCE [LARGE SCALE GENOMIC DNA]</scope>
    <source>
        <strain evidence="2 3">CCMP1102</strain>
    </source>
</reference>
<dbReference type="OrthoDB" id="49588at2759"/>
<organism evidence="2 3">
    <name type="scientific">Fragilariopsis cylindrus CCMP1102</name>
    <dbReference type="NCBI Taxonomy" id="635003"/>
    <lineage>
        <taxon>Eukaryota</taxon>
        <taxon>Sar</taxon>
        <taxon>Stramenopiles</taxon>
        <taxon>Ochrophyta</taxon>
        <taxon>Bacillariophyta</taxon>
        <taxon>Bacillariophyceae</taxon>
        <taxon>Bacillariophycidae</taxon>
        <taxon>Bacillariales</taxon>
        <taxon>Bacillariaceae</taxon>
        <taxon>Fragilariopsis</taxon>
    </lineage>
</organism>
<proteinExistence type="predicted"/>
<dbReference type="PANTHER" id="PTHR35213">
    <property type="entry name" value="RING-TYPE DOMAIN-CONTAINING PROTEIN-RELATED"/>
    <property type="match status" value="1"/>
</dbReference>